<evidence type="ECO:0000313" key="4">
    <source>
        <dbReference type="Proteomes" id="UP001302745"/>
    </source>
</evidence>
<dbReference type="GO" id="GO:0005739">
    <property type="term" value="C:mitochondrion"/>
    <property type="evidence" value="ECO:0007669"/>
    <property type="project" value="TreeGrafter"/>
</dbReference>
<dbReference type="InterPro" id="IPR050700">
    <property type="entry name" value="YIM1/Zinc_Alcohol_DH_Fams"/>
</dbReference>
<feature type="region of interest" description="Disordered" evidence="1">
    <location>
        <begin position="350"/>
        <end position="389"/>
    </location>
</feature>
<evidence type="ECO:0000256" key="1">
    <source>
        <dbReference type="SAM" id="MobiDB-lite"/>
    </source>
</evidence>
<feature type="compositionally biased region" description="Basic residues" evidence="1">
    <location>
        <begin position="376"/>
        <end position="389"/>
    </location>
</feature>
<gene>
    <name evidence="3" type="ORF">C8A00DRAFT_14304</name>
</gene>
<protein>
    <recommendedName>
        <fullName evidence="2">Alcohol dehydrogenase-like C-terminal domain-containing protein</fullName>
    </recommendedName>
</protein>
<evidence type="ECO:0000259" key="2">
    <source>
        <dbReference type="Pfam" id="PF00107"/>
    </source>
</evidence>
<feature type="region of interest" description="Disordered" evidence="1">
    <location>
        <begin position="315"/>
        <end position="335"/>
    </location>
</feature>
<accession>A0AAN6VN19</accession>
<dbReference type="PANTHER" id="PTHR11695:SF647">
    <property type="entry name" value="ENOYL REDUCTASE (ER) DOMAIN-CONTAINING PROTEIN"/>
    <property type="match status" value="1"/>
</dbReference>
<comment type="caution">
    <text evidence="3">The sequence shown here is derived from an EMBL/GenBank/DDBJ whole genome shotgun (WGS) entry which is preliminary data.</text>
</comment>
<sequence length="389" mass="43286">MSDWPSSIDPPECLELRHYIDPDDYESAWSLEDGEWPSLDVYSALPLHIVKVCAVAIHRDELKMSELEKERVGLVGQNPGYEFSGYVQAATVPIGALVAYQALFEYPLLREPGLDDWGRTSWDDGWNQWITILITGAATPVGVWAVQLAKLAGVGNIAATCDAENMDMVRRLGADQVYDWTGEGSLREWNHGRFPAVLDLMGGKTLNRAWRVVAEEGKIVSVVGNVEWSMPKVVNPNIQDFDTSVENCPKILHTIAMLADRGLVRAVCNPEDVFHLSDFEEALERLSRHPRGQVVLMLDPSAPTNKIAVLESSGDKWDETDFSKSNMQRAEAEDADEDWFPLAKWLRTEGSNHPDLAPPTASELMPPPPVSQAMSKVKKRKGRARSLTP</sequence>
<keyword evidence="4" id="KW-1185">Reference proteome</keyword>
<dbReference type="InterPro" id="IPR013149">
    <property type="entry name" value="ADH-like_C"/>
</dbReference>
<dbReference type="Proteomes" id="UP001302745">
    <property type="component" value="Unassembled WGS sequence"/>
</dbReference>
<organism evidence="3 4">
    <name type="scientific">Chaetomidium leptoderma</name>
    <dbReference type="NCBI Taxonomy" id="669021"/>
    <lineage>
        <taxon>Eukaryota</taxon>
        <taxon>Fungi</taxon>
        <taxon>Dikarya</taxon>
        <taxon>Ascomycota</taxon>
        <taxon>Pezizomycotina</taxon>
        <taxon>Sordariomycetes</taxon>
        <taxon>Sordariomycetidae</taxon>
        <taxon>Sordariales</taxon>
        <taxon>Chaetomiaceae</taxon>
        <taxon>Chaetomidium</taxon>
    </lineage>
</organism>
<dbReference type="AlphaFoldDB" id="A0AAN6VN19"/>
<dbReference type="Pfam" id="PF00107">
    <property type="entry name" value="ADH_zinc_N"/>
    <property type="match status" value="1"/>
</dbReference>
<dbReference type="EMBL" id="MU856908">
    <property type="protein sequence ID" value="KAK4154608.1"/>
    <property type="molecule type" value="Genomic_DNA"/>
</dbReference>
<reference evidence="3" key="1">
    <citation type="journal article" date="2023" name="Mol. Phylogenet. Evol.">
        <title>Genome-scale phylogeny and comparative genomics of the fungal order Sordariales.</title>
        <authorList>
            <person name="Hensen N."/>
            <person name="Bonometti L."/>
            <person name="Westerberg I."/>
            <person name="Brannstrom I.O."/>
            <person name="Guillou S."/>
            <person name="Cros-Aarteil S."/>
            <person name="Calhoun S."/>
            <person name="Haridas S."/>
            <person name="Kuo A."/>
            <person name="Mondo S."/>
            <person name="Pangilinan J."/>
            <person name="Riley R."/>
            <person name="LaButti K."/>
            <person name="Andreopoulos B."/>
            <person name="Lipzen A."/>
            <person name="Chen C."/>
            <person name="Yan M."/>
            <person name="Daum C."/>
            <person name="Ng V."/>
            <person name="Clum A."/>
            <person name="Steindorff A."/>
            <person name="Ohm R.A."/>
            <person name="Martin F."/>
            <person name="Silar P."/>
            <person name="Natvig D.O."/>
            <person name="Lalanne C."/>
            <person name="Gautier V."/>
            <person name="Ament-Velasquez S.L."/>
            <person name="Kruys A."/>
            <person name="Hutchinson M.I."/>
            <person name="Powell A.J."/>
            <person name="Barry K."/>
            <person name="Miller A.N."/>
            <person name="Grigoriev I.V."/>
            <person name="Debuchy R."/>
            <person name="Gladieux P."/>
            <person name="Hiltunen Thoren M."/>
            <person name="Johannesson H."/>
        </authorList>
    </citation>
    <scope>NUCLEOTIDE SEQUENCE</scope>
    <source>
        <strain evidence="3">CBS 538.74</strain>
    </source>
</reference>
<dbReference type="SUPFAM" id="SSF51735">
    <property type="entry name" value="NAD(P)-binding Rossmann-fold domains"/>
    <property type="match status" value="1"/>
</dbReference>
<reference evidence="3" key="2">
    <citation type="submission" date="2023-05" db="EMBL/GenBank/DDBJ databases">
        <authorList>
            <consortium name="Lawrence Berkeley National Laboratory"/>
            <person name="Steindorff A."/>
            <person name="Hensen N."/>
            <person name="Bonometti L."/>
            <person name="Westerberg I."/>
            <person name="Brannstrom I.O."/>
            <person name="Guillou S."/>
            <person name="Cros-Aarteil S."/>
            <person name="Calhoun S."/>
            <person name="Haridas S."/>
            <person name="Kuo A."/>
            <person name="Mondo S."/>
            <person name="Pangilinan J."/>
            <person name="Riley R."/>
            <person name="Labutti K."/>
            <person name="Andreopoulos B."/>
            <person name="Lipzen A."/>
            <person name="Chen C."/>
            <person name="Yanf M."/>
            <person name="Daum C."/>
            <person name="Ng V."/>
            <person name="Clum A."/>
            <person name="Ohm R."/>
            <person name="Martin F."/>
            <person name="Silar P."/>
            <person name="Natvig D."/>
            <person name="Lalanne C."/>
            <person name="Gautier V."/>
            <person name="Ament-Velasquez S.L."/>
            <person name="Kruys A."/>
            <person name="Hutchinson M.I."/>
            <person name="Powell A.J."/>
            <person name="Barry K."/>
            <person name="Miller A.N."/>
            <person name="Grigoriev I.V."/>
            <person name="Debuchy R."/>
            <person name="Gladieux P."/>
            <person name="Thoren M.H."/>
            <person name="Johannesson H."/>
        </authorList>
    </citation>
    <scope>NUCLEOTIDE SEQUENCE</scope>
    <source>
        <strain evidence="3">CBS 538.74</strain>
    </source>
</reference>
<evidence type="ECO:0000313" key="3">
    <source>
        <dbReference type="EMBL" id="KAK4154608.1"/>
    </source>
</evidence>
<dbReference type="PANTHER" id="PTHR11695">
    <property type="entry name" value="ALCOHOL DEHYDROGENASE RELATED"/>
    <property type="match status" value="1"/>
</dbReference>
<dbReference type="InterPro" id="IPR036291">
    <property type="entry name" value="NAD(P)-bd_dom_sf"/>
</dbReference>
<proteinExistence type="predicted"/>
<dbReference type="Gene3D" id="3.40.50.720">
    <property type="entry name" value="NAD(P)-binding Rossmann-like Domain"/>
    <property type="match status" value="1"/>
</dbReference>
<feature type="domain" description="Alcohol dehydrogenase-like C-terminal" evidence="2">
    <location>
        <begin position="140"/>
        <end position="222"/>
    </location>
</feature>
<dbReference type="Gene3D" id="3.90.180.10">
    <property type="entry name" value="Medium-chain alcohol dehydrogenases, catalytic domain"/>
    <property type="match status" value="1"/>
</dbReference>
<name>A0AAN6VN19_9PEZI</name>